<evidence type="ECO:0000313" key="2">
    <source>
        <dbReference type="Proteomes" id="UP000091857"/>
    </source>
</evidence>
<comment type="caution">
    <text evidence="1">The sequence shown here is derived from an EMBL/GenBank/DDBJ whole genome shotgun (WGS) entry which is preliminary data.</text>
</comment>
<organism evidence="1 2">
    <name type="scientific">Manihot esculenta</name>
    <name type="common">Cassava</name>
    <name type="synonym">Jatropha manihot</name>
    <dbReference type="NCBI Taxonomy" id="3983"/>
    <lineage>
        <taxon>Eukaryota</taxon>
        <taxon>Viridiplantae</taxon>
        <taxon>Streptophyta</taxon>
        <taxon>Embryophyta</taxon>
        <taxon>Tracheophyta</taxon>
        <taxon>Spermatophyta</taxon>
        <taxon>Magnoliopsida</taxon>
        <taxon>eudicotyledons</taxon>
        <taxon>Gunneridae</taxon>
        <taxon>Pentapetalae</taxon>
        <taxon>rosids</taxon>
        <taxon>fabids</taxon>
        <taxon>Malpighiales</taxon>
        <taxon>Euphorbiaceae</taxon>
        <taxon>Crotonoideae</taxon>
        <taxon>Manihoteae</taxon>
        <taxon>Manihot</taxon>
    </lineage>
</organism>
<evidence type="ECO:0000313" key="1">
    <source>
        <dbReference type="EMBL" id="KAG8643813.1"/>
    </source>
</evidence>
<name>A0ACB7GTW7_MANES</name>
<gene>
    <name evidence="1" type="ORF">MANES_11G068900v8</name>
</gene>
<sequence>MMMMMMPPPTLFLASTLAFITLLTTAAHARILQATDCSLLKATILATYERHLTPPPTPILSPSSHQLTDGYVRPYHHPPPPPKPATPIGQLENIAFPCAQGQSDQPCNNYISMVTDYGRTSISPPPPPMPASPSHPLHRTLQEGSPPSHLASA</sequence>
<keyword evidence="2" id="KW-1185">Reference proteome</keyword>
<accession>A0ACB7GTW7</accession>
<protein>
    <submittedName>
        <fullName evidence="1">Uncharacterized protein</fullName>
    </submittedName>
</protein>
<reference evidence="2" key="1">
    <citation type="journal article" date="2016" name="Nat. Biotechnol.">
        <title>Sequencing wild and cultivated cassava and related species reveals extensive interspecific hybridization and genetic diversity.</title>
        <authorList>
            <person name="Bredeson J.V."/>
            <person name="Lyons J.B."/>
            <person name="Prochnik S.E."/>
            <person name="Wu G.A."/>
            <person name="Ha C.M."/>
            <person name="Edsinger-Gonzales E."/>
            <person name="Grimwood J."/>
            <person name="Schmutz J."/>
            <person name="Rabbi I.Y."/>
            <person name="Egesi C."/>
            <person name="Nauluvula P."/>
            <person name="Lebot V."/>
            <person name="Ndunguru J."/>
            <person name="Mkamilo G."/>
            <person name="Bart R.S."/>
            <person name="Setter T.L."/>
            <person name="Gleadow R.M."/>
            <person name="Kulakow P."/>
            <person name="Ferguson M.E."/>
            <person name="Rounsley S."/>
            <person name="Rokhsar D.S."/>
        </authorList>
    </citation>
    <scope>NUCLEOTIDE SEQUENCE [LARGE SCALE GENOMIC DNA]</scope>
    <source>
        <strain evidence="2">cv. AM560-2</strain>
    </source>
</reference>
<proteinExistence type="predicted"/>
<dbReference type="EMBL" id="CM004397">
    <property type="protein sequence ID" value="KAG8643813.1"/>
    <property type="molecule type" value="Genomic_DNA"/>
</dbReference>
<dbReference type="Proteomes" id="UP000091857">
    <property type="component" value="Chromosome 11"/>
</dbReference>